<evidence type="ECO:0000256" key="7">
    <source>
        <dbReference type="ARBA" id="ARBA00022857"/>
    </source>
</evidence>
<reference evidence="13" key="1">
    <citation type="journal article" date="2020" name="Stud. Mycol.">
        <title>101 Dothideomycetes genomes: a test case for predicting lifestyles and emergence of pathogens.</title>
        <authorList>
            <person name="Haridas S."/>
            <person name="Albert R."/>
            <person name="Binder M."/>
            <person name="Bloem J."/>
            <person name="Labutti K."/>
            <person name="Salamov A."/>
            <person name="Andreopoulos B."/>
            <person name="Baker S."/>
            <person name="Barry K."/>
            <person name="Bills G."/>
            <person name="Bluhm B."/>
            <person name="Cannon C."/>
            <person name="Castanera R."/>
            <person name="Culley D."/>
            <person name="Daum C."/>
            <person name="Ezra D."/>
            <person name="Gonzalez J."/>
            <person name="Henrissat B."/>
            <person name="Kuo A."/>
            <person name="Liang C."/>
            <person name="Lipzen A."/>
            <person name="Lutzoni F."/>
            <person name="Magnuson J."/>
            <person name="Mondo S."/>
            <person name="Nolan M."/>
            <person name="Ohm R."/>
            <person name="Pangilinan J."/>
            <person name="Park H.-J."/>
            <person name="Ramirez L."/>
            <person name="Alfaro M."/>
            <person name="Sun H."/>
            <person name="Tritt A."/>
            <person name="Yoshinaga Y."/>
            <person name="Zwiers L.-H."/>
            <person name="Turgeon B."/>
            <person name="Goodwin S."/>
            <person name="Spatafora J."/>
            <person name="Crous P."/>
            <person name="Grigoriev I."/>
        </authorList>
    </citation>
    <scope>NUCLEOTIDE SEQUENCE</scope>
    <source>
        <strain evidence="13">CBS 101060</strain>
    </source>
</reference>
<dbReference type="Gene3D" id="3.90.180.10">
    <property type="entry name" value="Medium-chain alcohol dehydrogenases, catalytic domain"/>
    <property type="match status" value="1"/>
</dbReference>
<dbReference type="FunFam" id="3.40.50.720:FF:000158">
    <property type="entry name" value="Zinc-binding alcohol dehydrogenase"/>
    <property type="match status" value="1"/>
</dbReference>
<dbReference type="SUPFAM" id="SSF50129">
    <property type="entry name" value="GroES-like"/>
    <property type="match status" value="1"/>
</dbReference>
<keyword evidence="14" id="KW-1185">Reference proteome</keyword>
<keyword evidence="5 11" id="KW-0479">Metal-binding</keyword>
<evidence type="ECO:0000313" key="14">
    <source>
        <dbReference type="Proteomes" id="UP000799429"/>
    </source>
</evidence>
<dbReference type="InterPro" id="IPR002328">
    <property type="entry name" value="ADH_Zn_CS"/>
</dbReference>
<organism evidence="13 14">
    <name type="scientific">Patellaria atrata CBS 101060</name>
    <dbReference type="NCBI Taxonomy" id="1346257"/>
    <lineage>
        <taxon>Eukaryota</taxon>
        <taxon>Fungi</taxon>
        <taxon>Dikarya</taxon>
        <taxon>Ascomycota</taxon>
        <taxon>Pezizomycotina</taxon>
        <taxon>Dothideomycetes</taxon>
        <taxon>Dothideomycetes incertae sedis</taxon>
        <taxon>Patellariales</taxon>
        <taxon>Patellariaceae</taxon>
        <taxon>Patellaria</taxon>
    </lineage>
</organism>
<dbReference type="Pfam" id="PF00107">
    <property type="entry name" value="ADH_zinc_N"/>
    <property type="match status" value="1"/>
</dbReference>
<accession>A0A9P4VP89</accession>
<dbReference type="InterPro" id="IPR020843">
    <property type="entry name" value="ER"/>
</dbReference>
<dbReference type="InterPro" id="IPR011032">
    <property type="entry name" value="GroES-like_sf"/>
</dbReference>
<proteinExistence type="inferred from homology"/>
<evidence type="ECO:0000256" key="3">
    <source>
        <dbReference type="ARBA" id="ARBA00011738"/>
    </source>
</evidence>
<keyword evidence="4" id="KW-0597">Phosphoprotein</keyword>
<dbReference type="GO" id="GO:0006066">
    <property type="term" value="P:alcohol metabolic process"/>
    <property type="evidence" value="ECO:0007669"/>
    <property type="project" value="UniProtKB-ARBA"/>
</dbReference>
<dbReference type="InterPro" id="IPR013149">
    <property type="entry name" value="ADH-like_C"/>
</dbReference>
<dbReference type="EMBL" id="MU006103">
    <property type="protein sequence ID" value="KAF2836502.1"/>
    <property type="molecule type" value="Genomic_DNA"/>
</dbReference>
<dbReference type="InterPro" id="IPR036291">
    <property type="entry name" value="NAD(P)-bd_dom_sf"/>
</dbReference>
<gene>
    <name evidence="13" type="ORF">M501DRAFT_939574</name>
</gene>
<keyword evidence="7" id="KW-0521">NADP</keyword>
<dbReference type="SMART" id="SM00829">
    <property type="entry name" value="PKS_ER"/>
    <property type="match status" value="1"/>
</dbReference>
<comment type="similarity">
    <text evidence="2 11">Belongs to the zinc-containing alcohol dehydrogenase family.</text>
</comment>
<comment type="cofactor">
    <cofactor evidence="1 11">
        <name>Zn(2+)</name>
        <dbReference type="ChEBI" id="CHEBI:29105"/>
    </cofactor>
</comment>
<keyword evidence="8" id="KW-0560">Oxidoreductase</keyword>
<comment type="catalytic activity">
    <reaction evidence="10">
        <text>a primary alcohol + NADP(+) = an aldehyde + NADPH + H(+)</text>
        <dbReference type="Rhea" id="RHEA:15937"/>
        <dbReference type="ChEBI" id="CHEBI:15378"/>
        <dbReference type="ChEBI" id="CHEBI:15734"/>
        <dbReference type="ChEBI" id="CHEBI:17478"/>
        <dbReference type="ChEBI" id="CHEBI:57783"/>
        <dbReference type="ChEBI" id="CHEBI:58349"/>
        <dbReference type="EC" id="1.1.1.2"/>
    </reaction>
    <physiologicalReaction direction="left-to-right" evidence="10">
        <dbReference type="Rhea" id="RHEA:15938"/>
    </physiologicalReaction>
    <physiologicalReaction direction="right-to-left" evidence="10">
        <dbReference type="Rhea" id="RHEA:15939"/>
    </physiologicalReaction>
</comment>
<dbReference type="Proteomes" id="UP000799429">
    <property type="component" value="Unassembled WGS sequence"/>
</dbReference>
<evidence type="ECO:0000256" key="9">
    <source>
        <dbReference type="ARBA" id="ARBA00024074"/>
    </source>
</evidence>
<dbReference type="Pfam" id="PF08240">
    <property type="entry name" value="ADH_N"/>
    <property type="match status" value="1"/>
</dbReference>
<dbReference type="AlphaFoldDB" id="A0A9P4VP89"/>
<evidence type="ECO:0000313" key="13">
    <source>
        <dbReference type="EMBL" id="KAF2836502.1"/>
    </source>
</evidence>
<dbReference type="PANTHER" id="PTHR42683">
    <property type="entry name" value="ALDEHYDE REDUCTASE"/>
    <property type="match status" value="1"/>
</dbReference>
<dbReference type="EC" id="1.1.1.2" evidence="9"/>
<evidence type="ECO:0000256" key="5">
    <source>
        <dbReference type="ARBA" id="ARBA00022723"/>
    </source>
</evidence>
<evidence type="ECO:0000259" key="12">
    <source>
        <dbReference type="SMART" id="SM00829"/>
    </source>
</evidence>
<dbReference type="InterPro" id="IPR013154">
    <property type="entry name" value="ADH-like_N"/>
</dbReference>
<dbReference type="OrthoDB" id="1879366at2759"/>
<comment type="subunit">
    <text evidence="3">Homodimer.</text>
</comment>
<evidence type="ECO:0000256" key="1">
    <source>
        <dbReference type="ARBA" id="ARBA00001947"/>
    </source>
</evidence>
<dbReference type="GO" id="GO:0008270">
    <property type="term" value="F:zinc ion binding"/>
    <property type="evidence" value="ECO:0007669"/>
    <property type="project" value="InterPro"/>
</dbReference>
<dbReference type="SUPFAM" id="SSF51735">
    <property type="entry name" value="NAD(P)-binding Rossmann-fold domains"/>
    <property type="match status" value="1"/>
</dbReference>
<feature type="domain" description="Enoyl reductase (ER)" evidence="12">
    <location>
        <begin position="20"/>
        <end position="352"/>
    </location>
</feature>
<dbReference type="GO" id="GO:0008106">
    <property type="term" value="F:alcohol dehydrogenase (NADP+) activity"/>
    <property type="evidence" value="ECO:0007669"/>
    <property type="project" value="UniProtKB-EC"/>
</dbReference>
<protein>
    <recommendedName>
        <fullName evidence="9">alcohol dehydrogenase (NADP(+))</fullName>
        <ecNumber evidence="9">1.1.1.2</ecNumber>
    </recommendedName>
</protein>
<dbReference type="CDD" id="cd05283">
    <property type="entry name" value="CAD1"/>
    <property type="match status" value="1"/>
</dbReference>
<evidence type="ECO:0000256" key="10">
    <source>
        <dbReference type="ARBA" id="ARBA00050997"/>
    </source>
</evidence>
<name>A0A9P4VP89_9PEZI</name>
<comment type="caution">
    <text evidence="13">The sequence shown here is derived from an EMBL/GenBank/DDBJ whole genome shotgun (WGS) entry which is preliminary data.</text>
</comment>
<evidence type="ECO:0000256" key="2">
    <source>
        <dbReference type="ARBA" id="ARBA00008072"/>
    </source>
</evidence>
<evidence type="ECO:0000256" key="4">
    <source>
        <dbReference type="ARBA" id="ARBA00022553"/>
    </source>
</evidence>
<evidence type="ECO:0000256" key="6">
    <source>
        <dbReference type="ARBA" id="ARBA00022833"/>
    </source>
</evidence>
<evidence type="ECO:0000256" key="8">
    <source>
        <dbReference type="ARBA" id="ARBA00023002"/>
    </source>
</evidence>
<dbReference type="Gene3D" id="3.40.50.720">
    <property type="entry name" value="NAD(P)-binding Rossmann-like Domain"/>
    <property type="match status" value="1"/>
</dbReference>
<keyword evidence="6 11" id="KW-0862">Zinc</keyword>
<sequence>MNTDYTFQGWLGKDAKSVEGNMVWEEFQPKPFTETDVDIKITHCGVCGTDIHTLRSGWSPSDYPCCVGHEIVGTAIRVGRAVSNIKVGDRVGVGAQCSSCLKSDCEECSAGLEHHCPRFVATYNAHHTDRSRTYGGYADYWRGPGAFVVKIPDGLTSAEAAPLLCAGITVFSPLKNNGAGPGKRIGIIGVGGLGHLGILFSKALRCDRVVAISRTGIKKHDAQAMGADRYIATDEEKDWAKSHSRTLDLIVSTVSSPKMPLGSYLKLLRTNGQFIQVGAPEDVLPSFSAFSLIAKGTKIGGSQIGSPKDIAYMLDFAAKEDVRPWVQERSLKEANQAIVDMEEGRARYRYVLVNEANAKL</sequence>
<dbReference type="InterPro" id="IPR047109">
    <property type="entry name" value="CAD-like"/>
</dbReference>
<evidence type="ECO:0000256" key="11">
    <source>
        <dbReference type="RuleBase" id="RU361277"/>
    </source>
</evidence>
<dbReference type="PROSITE" id="PS00059">
    <property type="entry name" value="ADH_ZINC"/>
    <property type="match status" value="1"/>
</dbReference>